<evidence type="ECO:0000313" key="2">
    <source>
        <dbReference type="Proteomes" id="UP001519309"/>
    </source>
</evidence>
<sequence>MPDTISHSVEPTLPDAFWRHFTSTLAPAVEKEFGDHQVTQIQITLTLPDETIPYVGRTLSDVETWFRWCMRLEELLSEYPSSPPPVHLTYPSKMQFAVVSVRRESPLKVTLEANPRDVHYTLKSVWVALEIIRMLAGGAASDLTVHGPTHAAHGDVVRANQLPEPSPQVKKQELALGGVREGGSVGQGVQGELKVKLSNGDEIDCKITMFARAVDNDTAFIADIATACVQFPQ</sequence>
<proteinExistence type="predicted"/>
<accession>A0ABS4MA35</accession>
<name>A0ABS4MA35_9ACTN</name>
<keyword evidence="2" id="KW-1185">Reference proteome</keyword>
<comment type="caution">
    <text evidence="1">The sequence shown here is derived from an EMBL/GenBank/DDBJ whole genome shotgun (WGS) entry which is preliminary data.</text>
</comment>
<organism evidence="1 2">
    <name type="scientific">Streptomyces griseochromogenes</name>
    <dbReference type="NCBI Taxonomy" id="68214"/>
    <lineage>
        <taxon>Bacteria</taxon>
        <taxon>Bacillati</taxon>
        <taxon>Actinomycetota</taxon>
        <taxon>Actinomycetes</taxon>
        <taxon>Kitasatosporales</taxon>
        <taxon>Streptomycetaceae</taxon>
        <taxon>Streptomyces</taxon>
    </lineage>
</organism>
<evidence type="ECO:0000313" key="1">
    <source>
        <dbReference type="EMBL" id="MBP2056541.1"/>
    </source>
</evidence>
<reference evidence="1 2" key="1">
    <citation type="submission" date="2021-03" db="EMBL/GenBank/DDBJ databases">
        <title>Genomic Encyclopedia of Type Strains, Phase IV (KMG-IV): sequencing the most valuable type-strain genomes for metagenomic binning, comparative biology and taxonomic classification.</title>
        <authorList>
            <person name="Goeker M."/>
        </authorList>
    </citation>
    <scope>NUCLEOTIDE SEQUENCE [LARGE SCALE GENOMIC DNA]</scope>
    <source>
        <strain evidence="1 2">DSM 40499</strain>
    </source>
</reference>
<dbReference type="Proteomes" id="UP001519309">
    <property type="component" value="Unassembled WGS sequence"/>
</dbReference>
<dbReference type="EMBL" id="JAGGLP010000050">
    <property type="protein sequence ID" value="MBP2056541.1"/>
    <property type="molecule type" value="Genomic_DNA"/>
</dbReference>
<dbReference type="RefSeq" id="WP_159399939.1">
    <property type="nucleotide sequence ID" value="NZ_CP016279.1"/>
</dbReference>
<protein>
    <submittedName>
        <fullName evidence="1">Uncharacterized protein</fullName>
    </submittedName>
</protein>
<gene>
    <name evidence="1" type="ORF">J2Z21_009560</name>
</gene>